<evidence type="ECO:0000313" key="3">
    <source>
        <dbReference type="Proteomes" id="UP000008784"/>
    </source>
</evidence>
<dbReference type="RefSeq" id="XP_011123350.1">
    <property type="nucleotide sequence ID" value="XM_011125048.1"/>
</dbReference>
<evidence type="ECO:0008006" key="4">
    <source>
        <dbReference type="Google" id="ProtNLM"/>
    </source>
</evidence>
<protein>
    <recommendedName>
        <fullName evidence="4">Serine protease</fullName>
    </recommendedName>
</protein>
<dbReference type="EMBL" id="ADOT01000147">
    <property type="protein sequence ID" value="EGX47904.1"/>
    <property type="molecule type" value="Genomic_DNA"/>
</dbReference>
<dbReference type="SUPFAM" id="SSF50494">
    <property type="entry name" value="Trypsin-like serine proteases"/>
    <property type="match status" value="1"/>
</dbReference>
<dbReference type="OrthoDB" id="5367135at2759"/>
<dbReference type="InParanoid" id="G1XFT8"/>
<dbReference type="Proteomes" id="UP000008784">
    <property type="component" value="Unassembled WGS sequence"/>
</dbReference>
<feature type="coiled-coil region" evidence="1">
    <location>
        <begin position="129"/>
        <end position="177"/>
    </location>
</feature>
<dbReference type="STRING" id="756982.G1XFT8"/>
<dbReference type="HOGENOM" id="CLU_564944_0_0_1"/>
<name>G1XFT8_ARTOA</name>
<proteinExistence type="predicted"/>
<evidence type="ECO:0000313" key="2">
    <source>
        <dbReference type="EMBL" id="EGX47904.1"/>
    </source>
</evidence>
<gene>
    <name evidence="2" type="ORF">AOL_s00081g231</name>
</gene>
<keyword evidence="1" id="KW-0175">Coiled coil</keyword>
<dbReference type="Gene3D" id="2.40.10.10">
    <property type="entry name" value="Trypsin-like serine proteases"/>
    <property type="match status" value="1"/>
</dbReference>
<dbReference type="GeneID" id="22894253"/>
<comment type="caution">
    <text evidence="2">The sequence shown here is derived from an EMBL/GenBank/DDBJ whole genome shotgun (WGS) entry which is preliminary data.</text>
</comment>
<accession>G1XFT8</accession>
<dbReference type="AlphaFoldDB" id="G1XFT8"/>
<sequence length="483" mass="54472">MTEVMVPTDEPSKWVCRLEISYELEQYQDKRGSGTGFLVNMPHTNMYCIMTAGHNIVHAKFGPTSSILVTFPNKLKFEAYLNKKELFAAKEFMKAPALESDQKSSYEDYGMIIVDRDRVKAELEHSKVITDAKAEVELLKKKLEGINEKIKNQKAEIETLQAESKKIEKDIESRQKSIRLQLDRVDLYGCAFSCMFSTFDLAEKEGSVYGHMENSKTQTKNTSHFSLTQPTTLDYSKQTKPGVSGGPVFVTKGGSDIAVGIHNYHFRATRLTYSVLSEMVSWINDYKRLWQFEFMELKPDPVKFKGKKMVQTGSGIYLHTTSGQNPNIVARPGGDANSWFQLIAVSGSKKVERKPGEDQEFRFAILPARPIQVTRERRKPEDPELHCFLKCTEHGPAAFSIASEPLTENEFCVTMTAPTATGTGTKTKITCIFPALESDVSMVIERKKRSAFQCSCISQDDDVNFRSVNNGPCSFFLMSHVKD</sequence>
<reference evidence="2 3" key="1">
    <citation type="journal article" date="2011" name="PLoS Pathog.">
        <title>Genomic and proteomic analyses of the fungus Arthrobotrys oligospora provide insights into nematode-trap formation.</title>
        <authorList>
            <person name="Yang J."/>
            <person name="Wang L."/>
            <person name="Ji X."/>
            <person name="Feng Y."/>
            <person name="Li X."/>
            <person name="Zou C."/>
            <person name="Xu J."/>
            <person name="Ren Y."/>
            <person name="Mi Q."/>
            <person name="Wu J."/>
            <person name="Liu S."/>
            <person name="Liu Y."/>
            <person name="Huang X."/>
            <person name="Wang H."/>
            <person name="Niu X."/>
            <person name="Li J."/>
            <person name="Liang L."/>
            <person name="Luo Y."/>
            <person name="Ji K."/>
            <person name="Zhou W."/>
            <person name="Yu Z."/>
            <person name="Li G."/>
            <person name="Liu Y."/>
            <person name="Li L."/>
            <person name="Qiao M."/>
            <person name="Feng L."/>
            <person name="Zhang K.-Q."/>
        </authorList>
    </citation>
    <scope>NUCLEOTIDE SEQUENCE [LARGE SCALE GENOMIC DNA]</scope>
    <source>
        <strain evidence="3">ATCC 24927 / CBS 115.81 / DSM 1491</strain>
    </source>
</reference>
<dbReference type="InterPro" id="IPR043504">
    <property type="entry name" value="Peptidase_S1_PA_chymotrypsin"/>
</dbReference>
<keyword evidence="3" id="KW-1185">Reference proteome</keyword>
<organism evidence="2 3">
    <name type="scientific">Arthrobotrys oligospora (strain ATCC 24927 / CBS 115.81 / DSM 1491)</name>
    <name type="common">Nematode-trapping fungus</name>
    <name type="synonym">Didymozoophaga oligospora</name>
    <dbReference type="NCBI Taxonomy" id="756982"/>
    <lineage>
        <taxon>Eukaryota</taxon>
        <taxon>Fungi</taxon>
        <taxon>Dikarya</taxon>
        <taxon>Ascomycota</taxon>
        <taxon>Pezizomycotina</taxon>
        <taxon>Orbiliomycetes</taxon>
        <taxon>Orbiliales</taxon>
        <taxon>Orbiliaceae</taxon>
        <taxon>Orbilia</taxon>
        <taxon>Orbilia oligospora</taxon>
    </lineage>
</organism>
<evidence type="ECO:0000256" key="1">
    <source>
        <dbReference type="SAM" id="Coils"/>
    </source>
</evidence>
<dbReference type="InterPro" id="IPR009003">
    <property type="entry name" value="Peptidase_S1_PA"/>
</dbReference>